<sequence>MKKPARRLKHPKKTLAKASHQTYHKSMQGNRRLLFPLLLVAVLFLAAAFYFSNSRKSLSPVTQPPATPKQLLLTCPLPSAFCKDANSFKEGSFSAQLKEKTPIIAVTGGLIKGASVAFEKTKGQEEEYKLISITDPDSGISAMYYFKGELNINAMKGKIKEGEIIATASGQLVNFLDGKSFVMYLTKQTAEGTKLQPVSAANFK</sequence>
<name>A0A1F5ITY1_9BACT</name>
<gene>
    <name evidence="1" type="ORF">A2871_02185</name>
</gene>
<protein>
    <submittedName>
        <fullName evidence="1">Uncharacterized protein</fullName>
    </submittedName>
</protein>
<evidence type="ECO:0000313" key="1">
    <source>
        <dbReference type="EMBL" id="OGE19770.1"/>
    </source>
</evidence>
<comment type="caution">
    <text evidence="1">The sequence shown here is derived from an EMBL/GenBank/DDBJ whole genome shotgun (WGS) entry which is preliminary data.</text>
</comment>
<dbReference type="Proteomes" id="UP000176336">
    <property type="component" value="Unassembled WGS sequence"/>
</dbReference>
<proteinExistence type="predicted"/>
<reference evidence="1 2" key="1">
    <citation type="journal article" date="2016" name="Nat. Commun.">
        <title>Thousands of microbial genomes shed light on interconnected biogeochemical processes in an aquifer system.</title>
        <authorList>
            <person name="Anantharaman K."/>
            <person name="Brown C.T."/>
            <person name="Hug L.A."/>
            <person name="Sharon I."/>
            <person name="Castelle C.J."/>
            <person name="Probst A.J."/>
            <person name="Thomas B.C."/>
            <person name="Singh A."/>
            <person name="Wilkins M.J."/>
            <person name="Karaoz U."/>
            <person name="Brodie E.L."/>
            <person name="Williams K.H."/>
            <person name="Hubbard S.S."/>
            <person name="Banfield J.F."/>
        </authorList>
    </citation>
    <scope>NUCLEOTIDE SEQUENCE [LARGE SCALE GENOMIC DNA]</scope>
</reference>
<dbReference type="EMBL" id="MFCR01000001">
    <property type="protein sequence ID" value="OGE19770.1"/>
    <property type="molecule type" value="Genomic_DNA"/>
</dbReference>
<dbReference type="AlphaFoldDB" id="A0A1F5ITY1"/>
<evidence type="ECO:0000313" key="2">
    <source>
        <dbReference type="Proteomes" id="UP000176336"/>
    </source>
</evidence>
<accession>A0A1F5ITY1</accession>
<organism evidence="1 2">
    <name type="scientific">Candidatus Daviesbacteria bacterium RIFCSPHIGHO2_01_FULL_41_23</name>
    <dbReference type="NCBI Taxonomy" id="1797764"/>
    <lineage>
        <taxon>Bacteria</taxon>
        <taxon>Candidatus Daviesiibacteriota</taxon>
    </lineage>
</organism>